<dbReference type="Proteomes" id="UP000789396">
    <property type="component" value="Unassembled WGS sequence"/>
</dbReference>
<reference evidence="4" key="1">
    <citation type="submission" date="2021-06" db="EMBL/GenBank/DDBJ databases">
        <authorList>
            <person name="Kallberg Y."/>
            <person name="Tangrot J."/>
            <person name="Rosling A."/>
        </authorList>
    </citation>
    <scope>NUCLEOTIDE SEQUENCE</scope>
    <source>
        <strain evidence="4">IN212</strain>
    </source>
</reference>
<dbReference type="Gene3D" id="3.40.50.720">
    <property type="entry name" value="NAD(P)-binding Rossmann-like Domain"/>
    <property type="match status" value="1"/>
</dbReference>
<dbReference type="SUPFAM" id="SSF51735">
    <property type="entry name" value="NAD(P)-binding Rossmann-fold domains"/>
    <property type="match status" value="1"/>
</dbReference>
<dbReference type="Pfam" id="PF05368">
    <property type="entry name" value="NmrA"/>
    <property type="match status" value="1"/>
</dbReference>
<protein>
    <submittedName>
        <fullName evidence="4">3297_t:CDS:1</fullName>
    </submittedName>
</protein>
<dbReference type="OrthoDB" id="419598at2759"/>
<name>A0A9N9HL87_9GLOM</name>
<dbReference type="EMBL" id="CAJVPZ010019476">
    <property type="protein sequence ID" value="CAG8694353.1"/>
    <property type="molecule type" value="Genomic_DNA"/>
</dbReference>
<dbReference type="InterPro" id="IPR051609">
    <property type="entry name" value="NmrA/Isoflavone_reductase-like"/>
</dbReference>
<evidence type="ECO:0000256" key="1">
    <source>
        <dbReference type="ARBA" id="ARBA00022857"/>
    </source>
</evidence>
<dbReference type="GO" id="GO:0016491">
    <property type="term" value="F:oxidoreductase activity"/>
    <property type="evidence" value="ECO:0007669"/>
    <property type="project" value="UniProtKB-KW"/>
</dbReference>
<keyword evidence="2" id="KW-0560">Oxidoreductase</keyword>
<dbReference type="InterPro" id="IPR008030">
    <property type="entry name" value="NmrA-like"/>
</dbReference>
<evidence type="ECO:0000313" key="4">
    <source>
        <dbReference type="EMBL" id="CAG8694353.1"/>
    </source>
</evidence>
<organism evidence="4 5">
    <name type="scientific">Racocetra fulgida</name>
    <dbReference type="NCBI Taxonomy" id="60492"/>
    <lineage>
        <taxon>Eukaryota</taxon>
        <taxon>Fungi</taxon>
        <taxon>Fungi incertae sedis</taxon>
        <taxon>Mucoromycota</taxon>
        <taxon>Glomeromycotina</taxon>
        <taxon>Glomeromycetes</taxon>
        <taxon>Diversisporales</taxon>
        <taxon>Gigasporaceae</taxon>
        <taxon>Racocetra</taxon>
    </lineage>
</organism>
<feature type="non-terminal residue" evidence="4">
    <location>
        <position position="198"/>
    </location>
</feature>
<accession>A0A9N9HL87</accession>
<evidence type="ECO:0000259" key="3">
    <source>
        <dbReference type="Pfam" id="PF05368"/>
    </source>
</evidence>
<dbReference type="PANTHER" id="PTHR47706">
    <property type="entry name" value="NMRA-LIKE FAMILY PROTEIN"/>
    <property type="match status" value="1"/>
</dbReference>
<evidence type="ECO:0000313" key="5">
    <source>
        <dbReference type="Proteomes" id="UP000789396"/>
    </source>
</evidence>
<comment type="caution">
    <text evidence="4">The sequence shown here is derived from an EMBL/GenBank/DDBJ whole genome shotgun (WGS) entry which is preliminary data.</text>
</comment>
<proteinExistence type="predicted"/>
<dbReference type="PANTHER" id="PTHR47706:SF9">
    <property type="entry name" value="NMRA-LIKE DOMAIN-CONTAINING PROTEIN-RELATED"/>
    <property type="match status" value="1"/>
</dbReference>
<sequence length="198" mass="22086">TGICGFHIAEAFLNDGSYKVKVLRRKPEDKNEKAVLLASKGAEIVYADYNDKSDLIKAIKGTDVFVSAVSGDCFYDIQLPFLNAAKEVGKFRFMEELDKSGLEYTHIYTGLFTEYLESFGFDIKNKKATFLADGNTKIYTTTLADIGKYTVESLKVPEARNGNIGVYGTILKFNEMLQKFEEATGKYFRIIGCVTGVI</sequence>
<dbReference type="AlphaFoldDB" id="A0A9N9HL87"/>
<gene>
    <name evidence="4" type="ORF">RFULGI_LOCUS10143</name>
</gene>
<evidence type="ECO:0000256" key="2">
    <source>
        <dbReference type="ARBA" id="ARBA00023002"/>
    </source>
</evidence>
<feature type="domain" description="NmrA-like" evidence="3">
    <location>
        <begin position="1"/>
        <end position="91"/>
    </location>
</feature>
<dbReference type="InterPro" id="IPR036291">
    <property type="entry name" value="NAD(P)-bd_dom_sf"/>
</dbReference>
<keyword evidence="1" id="KW-0521">NADP</keyword>
<keyword evidence="5" id="KW-1185">Reference proteome</keyword>